<dbReference type="InterPro" id="IPR032710">
    <property type="entry name" value="NTF2-like_dom_sf"/>
</dbReference>
<evidence type="ECO:0000313" key="2">
    <source>
        <dbReference type="EMBL" id="MBR0670031.1"/>
    </source>
</evidence>
<reference evidence="2" key="1">
    <citation type="submission" date="2020-01" db="EMBL/GenBank/DDBJ databases">
        <authorList>
            <person name="Rat A."/>
        </authorList>
    </citation>
    <scope>NUCLEOTIDE SEQUENCE</scope>
    <source>
        <strain evidence="2">LMG 31231</strain>
    </source>
</reference>
<dbReference type="AlphaFoldDB" id="A0A9X9WSA2"/>
<keyword evidence="3" id="KW-1185">Reference proteome</keyword>
<dbReference type="SUPFAM" id="SSF54427">
    <property type="entry name" value="NTF2-like"/>
    <property type="match status" value="1"/>
</dbReference>
<dbReference type="InterPro" id="IPR037401">
    <property type="entry name" value="SnoaL-like"/>
</dbReference>
<evidence type="ECO:0000259" key="1">
    <source>
        <dbReference type="Pfam" id="PF12680"/>
    </source>
</evidence>
<dbReference type="EMBL" id="JAAEDM010000004">
    <property type="protein sequence ID" value="MBR0670031.1"/>
    <property type="molecule type" value="Genomic_DNA"/>
</dbReference>
<reference evidence="2" key="2">
    <citation type="journal article" date="2021" name="Syst. Appl. Microbiol.">
        <title>Roseomonas hellenica sp. nov., isolated from roots of wild-growing Alkanna tinctoria.</title>
        <authorList>
            <person name="Rat A."/>
            <person name="Naranjo H.D."/>
            <person name="Lebbe L."/>
            <person name="Cnockaert M."/>
            <person name="Krigas N."/>
            <person name="Grigoriadou K."/>
            <person name="Maloupa E."/>
            <person name="Willems A."/>
        </authorList>
    </citation>
    <scope>NUCLEOTIDE SEQUENCE</scope>
    <source>
        <strain evidence="2">LMG 31231</strain>
    </source>
</reference>
<dbReference type="Pfam" id="PF12680">
    <property type="entry name" value="SnoaL_2"/>
    <property type="match status" value="1"/>
</dbReference>
<comment type="caution">
    <text evidence="2">The sequence shown here is derived from an EMBL/GenBank/DDBJ whole genome shotgun (WGS) entry which is preliminary data.</text>
</comment>
<protein>
    <submittedName>
        <fullName evidence="2">Nuclear transport factor 2 family protein</fullName>
    </submittedName>
</protein>
<dbReference type="Proteomes" id="UP001138751">
    <property type="component" value="Unassembled WGS sequence"/>
</dbReference>
<organism evidence="2 3">
    <name type="scientific">Neoroseomonas soli</name>
    <dbReference type="NCBI Taxonomy" id="1081025"/>
    <lineage>
        <taxon>Bacteria</taxon>
        <taxon>Pseudomonadati</taxon>
        <taxon>Pseudomonadota</taxon>
        <taxon>Alphaproteobacteria</taxon>
        <taxon>Acetobacterales</taxon>
        <taxon>Acetobacteraceae</taxon>
        <taxon>Neoroseomonas</taxon>
    </lineage>
</organism>
<proteinExistence type="predicted"/>
<accession>A0A9X9WSA2</accession>
<dbReference type="RefSeq" id="WP_211860409.1">
    <property type="nucleotide sequence ID" value="NZ_JAAEDM010000004.1"/>
</dbReference>
<evidence type="ECO:0000313" key="3">
    <source>
        <dbReference type="Proteomes" id="UP001138751"/>
    </source>
</evidence>
<feature type="domain" description="SnoaL-like" evidence="1">
    <location>
        <begin position="18"/>
        <end position="116"/>
    </location>
</feature>
<sequence>MSHSAHRAAAAFDLAAMKRALEQSDADTIASLYEDDAEMEIIDRNRPPSTPMRLVGRPAIEAFWRDVCSREMTHAVGETISDAHRAAFVERCAYPDGCHVVSAMTLELHDGRIRRHLTVQAWDEVSCG</sequence>
<name>A0A9X9WSA2_9PROT</name>
<dbReference type="Gene3D" id="3.10.450.50">
    <property type="match status" value="1"/>
</dbReference>
<gene>
    <name evidence="2" type="ORF">GXW76_02490</name>
</gene>